<keyword evidence="7" id="KW-0819">tRNA processing</keyword>
<dbReference type="PANTHER" id="PTHR17490">
    <property type="entry name" value="SUA5"/>
    <property type="match status" value="1"/>
</dbReference>
<feature type="transmembrane region" description="Helical" evidence="14">
    <location>
        <begin position="612"/>
        <end position="631"/>
    </location>
</feature>
<dbReference type="NCBIfam" id="TIGR00057">
    <property type="entry name" value="L-threonylcarbamoyladenylate synthase"/>
    <property type="match status" value="1"/>
</dbReference>
<evidence type="ECO:0000313" key="17">
    <source>
        <dbReference type="Proteomes" id="UP000591131"/>
    </source>
</evidence>
<feature type="transmembrane region" description="Helical" evidence="14">
    <location>
        <begin position="731"/>
        <end position="753"/>
    </location>
</feature>
<feature type="transmembrane region" description="Helical" evidence="14">
    <location>
        <begin position="907"/>
        <end position="924"/>
    </location>
</feature>
<evidence type="ECO:0000256" key="14">
    <source>
        <dbReference type="SAM" id="Phobius"/>
    </source>
</evidence>
<feature type="compositionally biased region" description="Basic and acidic residues" evidence="13">
    <location>
        <begin position="369"/>
        <end position="398"/>
    </location>
</feature>
<dbReference type="SUPFAM" id="SSF55821">
    <property type="entry name" value="YrdC/RibB"/>
    <property type="match status" value="1"/>
</dbReference>
<dbReference type="GO" id="GO:0005737">
    <property type="term" value="C:cytoplasm"/>
    <property type="evidence" value="ECO:0007669"/>
    <property type="project" value="UniProtKB-SubCell"/>
</dbReference>
<dbReference type="AlphaFoldDB" id="A0A7J6N233"/>
<dbReference type="InterPro" id="IPR038385">
    <property type="entry name" value="Sua5/YwlC_C"/>
</dbReference>
<keyword evidence="14" id="KW-0472">Membrane</keyword>
<evidence type="ECO:0000256" key="2">
    <source>
        <dbReference type="ARBA" id="ARBA00007663"/>
    </source>
</evidence>
<dbReference type="InterPro" id="IPR006070">
    <property type="entry name" value="Sua5-like_dom"/>
</dbReference>
<dbReference type="GO" id="GO:0006450">
    <property type="term" value="P:regulation of translational fidelity"/>
    <property type="evidence" value="ECO:0007669"/>
    <property type="project" value="TreeGrafter"/>
</dbReference>
<dbReference type="Gene3D" id="3.40.50.11030">
    <property type="entry name" value="Threonylcarbamoyl-AMP synthase, C-terminal domain"/>
    <property type="match status" value="1"/>
</dbReference>
<comment type="similarity">
    <text evidence="2">Belongs to the SUA5 family.</text>
</comment>
<evidence type="ECO:0000256" key="9">
    <source>
        <dbReference type="ARBA" id="ARBA00022741"/>
    </source>
</evidence>
<feature type="transmembrane region" description="Helical" evidence="14">
    <location>
        <begin position="930"/>
        <end position="952"/>
    </location>
</feature>
<evidence type="ECO:0000256" key="5">
    <source>
        <dbReference type="ARBA" id="ARBA00022490"/>
    </source>
</evidence>
<dbReference type="Pfam" id="PF01300">
    <property type="entry name" value="Sua5_yciO_yrdC"/>
    <property type="match status" value="1"/>
</dbReference>
<dbReference type="FunFam" id="3.90.870.10:FF:000009">
    <property type="entry name" value="Threonylcarbamoyl-AMP synthase, putative"/>
    <property type="match status" value="1"/>
</dbReference>
<accession>A0A7J6N233</accession>
<keyword evidence="17" id="KW-1185">Reference proteome</keyword>
<keyword evidence="6" id="KW-0808">Transferase</keyword>
<evidence type="ECO:0000256" key="6">
    <source>
        <dbReference type="ARBA" id="ARBA00022679"/>
    </source>
</evidence>
<feature type="transmembrane region" description="Helical" evidence="14">
    <location>
        <begin position="855"/>
        <end position="886"/>
    </location>
</feature>
<dbReference type="OrthoDB" id="435598at2759"/>
<feature type="transmembrane region" description="Helical" evidence="14">
    <location>
        <begin position="773"/>
        <end position="795"/>
    </location>
</feature>
<feature type="transmembrane region" description="Helical" evidence="14">
    <location>
        <begin position="704"/>
        <end position="724"/>
    </location>
</feature>
<reference evidence="16 17" key="1">
    <citation type="submission" date="2020-04" db="EMBL/GenBank/DDBJ databases">
        <title>Perkinsus chesapeaki whole genome sequence.</title>
        <authorList>
            <person name="Bogema D.R."/>
        </authorList>
    </citation>
    <scope>NUCLEOTIDE SEQUENCE [LARGE SCALE GENOMIC DNA]</scope>
    <source>
        <strain evidence="16">ATCC PRA-425</strain>
    </source>
</reference>
<keyword evidence="5" id="KW-0963">Cytoplasm</keyword>
<dbReference type="Gene3D" id="3.90.870.10">
    <property type="entry name" value="DHBP synthase"/>
    <property type="match status" value="1"/>
</dbReference>
<dbReference type="Pfam" id="PF03481">
    <property type="entry name" value="Sua5_C"/>
    <property type="match status" value="1"/>
</dbReference>
<dbReference type="Proteomes" id="UP000591131">
    <property type="component" value="Unassembled WGS sequence"/>
</dbReference>
<evidence type="ECO:0000256" key="3">
    <source>
        <dbReference type="ARBA" id="ARBA00012584"/>
    </source>
</evidence>
<evidence type="ECO:0000256" key="4">
    <source>
        <dbReference type="ARBA" id="ARBA00015492"/>
    </source>
</evidence>
<evidence type="ECO:0000259" key="15">
    <source>
        <dbReference type="PROSITE" id="PS51163"/>
    </source>
</evidence>
<name>A0A7J6N233_PERCH</name>
<evidence type="ECO:0000313" key="16">
    <source>
        <dbReference type="EMBL" id="KAF4677968.1"/>
    </source>
</evidence>
<evidence type="ECO:0000256" key="10">
    <source>
        <dbReference type="ARBA" id="ARBA00022840"/>
    </source>
</evidence>
<evidence type="ECO:0000256" key="11">
    <source>
        <dbReference type="ARBA" id="ARBA00029774"/>
    </source>
</evidence>
<proteinExistence type="inferred from homology"/>
<dbReference type="GO" id="GO:0000049">
    <property type="term" value="F:tRNA binding"/>
    <property type="evidence" value="ECO:0007669"/>
    <property type="project" value="TreeGrafter"/>
</dbReference>
<dbReference type="PANTHER" id="PTHR17490:SF16">
    <property type="entry name" value="THREONYLCARBAMOYL-AMP SYNTHASE"/>
    <property type="match status" value="1"/>
</dbReference>
<dbReference type="GO" id="GO:0061710">
    <property type="term" value="F:L-threonylcarbamoyladenylate synthase"/>
    <property type="evidence" value="ECO:0007669"/>
    <property type="project" value="UniProtKB-EC"/>
</dbReference>
<feature type="transmembrane region" description="Helical" evidence="14">
    <location>
        <begin position="676"/>
        <end position="698"/>
    </location>
</feature>
<dbReference type="EC" id="2.7.7.87" evidence="3"/>
<dbReference type="GO" id="GO:0008033">
    <property type="term" value="P:tRNA processing"/>
    <property type="evidence" value="ECO:0007669"/>
    <property type="project" value="UniProtKB-KW"/>
</dbReference>
<evidence type="ECO:0000256" key="13">
    <source>
        <dbReference type="SAM" id="MobiDB-lite"/>
    </source>
</evidence>
<feature type="domain" description="YrdC-like" evidence="15">
    <location>
        <begin position="22"/>
        <end position="219"/>
    </location>
</feature>
<dbReference type="InterPro" id="IPR005145">
    <property type="entry name" value="Sua5_C"/>
</dbReference>
<keyword evidence="14" id="KW-0812">Transmembrane</keyword>
<sequence>MPAPSSKPEVIEINPSHISSEKHKLARAGELLRNGELVAFPTETVYGLGANALSNEAVAGIYEAKGRPSDNPLIVHTASAADALHLSETPDDPIAVKLARTFWPGPLTMVLPVGKKSGIAKKVTAGLDTVGLRVPSHPVAHAVIEAAGVPIAAPSANTSGKPSPTMAFHVYEDMENNDEAGRKEVPMIVDGGPCDHGVESTVVRILDSNHVVILRPGAVTLEQLRDCLHGMATVDIPRPLKGNECPRAPGMKYRHYAPKALVDLVYDENEVVQTAKESDPDTVIIAFDDLQLSGPRVRSLGPRSDLSIACHRIFALFRECDDSFHAKRIVVDARQSLSSQPMGGHGGINILHEKKWHTYNTSNRIRVERDERNAREQAAEESRVERQTRLRQKVERLRSKSSGFDDEGGEVSQLSSSNINLFSAEEKEWETVLKDHNKHIRGQEINNQLAGRSRKRPLSEFDEMASLKPWYLKSKSGPQGPGELKLATTEDKSSKMKKRLVASKRHTKMSRDMLALAYRLFCGYVGGQSSSSVIVDTTPVALNKGDATSEPGSPTGSVATTAASSVGVAGGGGGYNAMEKGISIGSFFMTALNAMITVGLSVPFMFTTAGWLSILFQVIAATAIFLCVLLVRSCLEDPKIKRYGEEQHVPVFEREYTFLAGYCGGKAGRMTVTTVVSLEFFFTLAANIIAIGTCANMLVKELSIDIWIIIFAALSLSFVLLPWFNQISHVMGILGAFGAVLGAALWVASSIMILPDTNVEANLVPKAPYPSNLITALGIAVFSSGAAPSLPPFYGVVQNASAKKIDLCILLAQVISVLYVFMLGIAGMQICDGACEQFYLVDLLDYPRSVIPSWFMYWIVIVQLVRIFAMSPVLLVPIMVSTEGIISSAMQRFSWGPSMLKHNAWRFTWRVIIVAAIAVISIVAQAEIAYIQAIAGTLLCSCDLFLFPLWFYLKIEQPKGHKLVLAWIGVALAVAFAIVGTTFSVMGMFA</sequence>
<dbReference type="InterPro" id="IPR050156">
    <property type="entry name" value="TC-AMP_synthase_SUA5"/>
</dbReference>
<evidence type="ECO:0000256" key="12">
    <source>
        <dbReference type="ARBA" id="ARBA00048366"/>
    </source>
</evidence>
<evidence type="ECO:0000256" key="8">
    <source>
        <dbReference type="ARBA" id="ARBA00022695"/>
    </source>
</evidence>
<protein>
    <recommendedName>
        <fullName evidence="4">Threonylcarbamoyl-AMP synthase</fullName>
        <ecNumber evidence="3">2.7.7.87</ecNumber>
    </recommendedName>
    <alternativeName>
        <fullName evidence="11">L-threonylcarbamoyladenylate synthase</fullName>
    </alternativeName>
</protein>
<organism evidence="16 17">
    <name type="scientific">Perkinsus chesapeaki</name>
    <name type="common">Clam parasite</name>
    <name type="synonym">Perkinsus andrewsi</name>
    <dbReference type="NCBI Taxonomy" id="330153"/>
    <lineage>
        <taxon>Eukaryota</taxon>
        <taxon>Sar</taxon>
        <taxon>Alveolata</taxon>
        <taxon>Perkinsozoa</taxon>
        <taxon>Perkinsea</taxon>
        <taxon>Perkinsida</taxon>
        <taxon>Perkinsidae</taxon>
        <taxon>Perkinsus</taxon>
    </lineage>
</organism>
<evidence type="ECO:0000256" key="7">
    <source>
        <dbReference type="ARBA" id="ARBA00022694"/>
    </source>
</evidence>
<feature type="transmembrane region" description="Helical" evidence="14">
    <location>
        <begin position="964"/>
        <end position="989"/>
    </location>
</feature>
<gene>
    <name evidence="16" type="ORF">FOL47_008072</name>
</gene>
<dbReference type="GO" id="GO:0005524">
    <property type="term" value="F:ATP binding"/>
    <property type="evidence" value="ECO:0007669"/>
    <property type="project" value="UniProtKB-KW"/>
</dbReference>
<keyword evidence="10" id="KW-0067">ATP-binding</keyword>
<dbReference type="GO" id="GO:0003725">
    <property type="term" value="F:double-stranded RNA binding"/>
    <property type="evidence" value="ECO:0007669"/>
    <property type="project" value="InterPro"/>
</dbReference>
<feature type="transmembrane region" description="Helical" evidence="14">
    <location>
        <begin position="587"/>
        <end position="606"/>
    </location>
</feature>
<dbReference type="EMBL" id="JAAPAO010000005">
    <property type="protein sequence ID" value="KAF4677968.1"/>
    <property type="molecule type" value="Genomic_DNA"/>
</dbReference>
<dbReference type="InterPro" id="IPR017945">
    <property type="entry name" value="DHBP_synth_RibB-like_a/b_dom"/>
</dbReference>
<keyword evidence="8" id="KW-0548">Nucleotidyltransferase</keyword>
<dbReference type="PROSITE" id="PS51163">
    <property type="entry name" value="YRDC"/>
    <property type="match status" value="1"/>
</dbReference>
<feature type="region of interest" description="Disordered" evidence="13">
    <location>
        <begin position="369"/>
        <end position="416"/>
    </location>
</feature>
<keyword evidence="9" id="KW-0547">Nucleotide-binding</keyword>
<evidence type="ECO:0000256" key="1">
    <source>
        <dbReference type="ARBA" id="ARBA00004496"/>
    </source>
</evidence>
<comment type="subcellular location">
    <subcellularLocation>
        <location evidence="1">Cytoplasm</location>
    </subcellularLocation>
</comment>
<comment type="catalytic activity">
    <reaction evidence="12">
        <text>L-threonine + hydrogencarbonate + ATP = L-threonylcarbamoyladenylate + diphosphate + H2O</text>
        <dbReference type="Rhea" id="RHEA:36407"/>
        <dbReference type="ChEBI" id="CHEBI:15377"/>
        <dbReference type="ChEBI" id="CHEBI:17544"/>
        <dbReference type="ChEBI" id="CHEBI:30616"/>
        <dbReference type="ChEBI" id="CHEBI:33019"/>
        <dbReference type="ChEBI" id="CHEBI:57926"/>
        <dbReference type="ChEBI" id="CHEBI:73682"/>
        <dbReference type="EC" id="2.7.7.87"/>
    </reaction>
</comment>
<keyword evidence="14" id="KW-1133">Transmembrane helix</keyword>
<feature type="transmembrane region" description="Helical" evidence="14">
    <location>
        <begin position="807"/>
        <end position="830"/>
    </location>
</feature>
<comment type="caution">
    <text evidence="16">The sequence shown here is derived from an EMBL/GenBank/DDBJ whole genome shotgun (WGS) entry which is preliminary data.</text>
</comment>